<dbReference type="FunFam" id="3.40.50.10380:FF:000003">
    <property type="entry name" value="NADP-dependent malic enzyme"/>
    <property type="match status" value="1"/>
</dbReference>
<dbReference type="Pfam" id="PF03949">
    <property type="entry name" value="Malic_M"/>
    <property type="match status" value="1"/>
</dbReference>
<dbReference type="InterPro" id="IPR012301">
    <property type="entry name" value="Malic_N_dom"/>
</dbReference>
<proteinExistence type="inferred from homology"/>
<evidence type="ECO:0000313" key="10">
    <source>
        <dbReference type="EMBL" id="PIC05417.1"/>
    </source>
</evidence>
<dbReference type="PANTHER" id="PTHR43237:SF4">
    <property type="entry name" value="NADP-DEPENDENT MALIC ENZYME"/>
    <property type="match status" value="1"/>
</dbReference>
<accession>A0A2G5RRN9</accession>
<dbReference type="Gene3D" id="3.40.50.10380">
    <property type="entry name" value="Malic enzyme, N-terminal domain"/>
    <property type="match status" value="1"/>
</dbReference>
<dbReference type="InterPro" id="IPR045213">
    <property type="entry name" value="Malic_NAD-bd_bact_type"/>
</dbReference>
<dbReference type="GO" id="GO:0004470">
    <property type="term" value="F:malic enzyme activity"/>
    <property type="evidence" value="ECO:0007669"/>
    <property type="project" value="InterPro"/>
</dbReference>
<evidence type="ECO:0000256" key="4">
    <source>
        <dbReference type="ARBA" id="ARBA00023002"/>
    </source>
</evidence>
<gene>
    <name evidence="10" type="ORF">CS060_04955</name>
</gene>
<dbReference type="InterPro" id="IPR036291">
    <property type="entry name" value="NAD(P)-bd_dom_sf"/>
</dbReference>
<dbReference type="Gene3D" id="3.40.50.720">
    <property type="entry name" value="NAD(P)-binding Rossmann-like Domain"/>
    <property type="match status" value="1"/>
</dbReference>
<dbReference type="InterPro" id="IPR015884">
    <property type="entry name" value="Malic_enzyme_CS"/>
</dbReference>
<feature type="active site" description="Proton acceptor" evidence="5">
    <location>
        <position position="91"/>
    </location>
</feature>
<evidence type="ECO:0000256" key="5">
    <source>
        <dbReference type="PIRSR" id="PIRSR000106-1"/>
    </source>
</evidence>
<protein>
    <submittedName>
        <fullName evidence="10">NAD-dependent malic enzyme</fullName>
    </submittedName>
</protein>
<evidence type="ECO:0000256" key="6">
    <source>
        <dbReference type="PIRSR" id="PIRSR000106-2"/>
    </source>
</evidence>
<dbReference type="InterPro" id="IPR012302">
    <property type="entry name" value="Malic_NAD-bd"/>
</dbReference>
<dbReference type="PROSITE" id="PS00331">
    <property type="entry name" value="MALIC_ENZYMES"/>
    <property type="match status" value="1"/>
</dbReference>
<evidence type="ECO:0000256" key="2">
    <source>
        <dbReference type="ARBA" id="ARBA00008785"/>
    </source>
</evidence>
<dbReference type="RefSeq" id="WP_035046998.1">
    <property type="nucleotide sequence ID" value="NZ_PEDM01000006.1"/>
</dbReference>
<sequence>MSLFKEALHMHERYQGKLEIKSKVPLKNAYDLSLAYSPGVAEPCKVIHHEPNKIYDYTLKANTVAVVSNGSAVLGLGNIGAEAALPVMEGKAVLFKSFAGVDAFPICLNTSDAEQIIQTVKLLEPTFGGINLEDIAAPHCFIIEERLKQELNIPVFHDDQHGTAIVTVAGLVNALKLVNKKIEDIRVVINGAGAAGIAIIKLLRCYGVKHMIMCDSKGAIYEGRPYGMNDMKQDIAQWTNHERKSGSLREVIVGADVFIGVSVAGALTASMIETMNRDAIIFAMANPTPEIMPEEALQAGAAVVGTGRSDYPNQVNNVLAFPGIFRGALDVRAKQINEQMKIAAVEAIAQLIAEDELRADYVIPAPFDPRVAPAVAAAVAKAAIETGVAQVIVDPKEVEKRTRQLALIAGEDIDDYF</sequence>
<dbReference type="SMART" id="SM01274">
    <property type="entry name" value="malic"/>
    <property type="match status" value="1"/>
</dbReference>
<keyword evidence="3 7" id="KW-0479">Metal-binding</keyword>
<evidence type="ECO:0000259" key="8">
    <source>
        <dbReference type="SMART" id="SM00919"/>
    </source>
</evidence>
<feature type="active site" description="Proton donor" evidence="5">
    <location>
        <position position="36"/>
    </location>
</feature>
<dbReference type="InterPro" id="IPR046346">
    <property type="entry name" value="Aminoacid_DH-like_N_sf"/>
</dbReference>
<feature type="domain" description="Malic enzyme N-terminal" evidence="9">
    <location>
        <begin position="15"/>
        <end position="148"/>
    </location>
</feature>
<dbReference type="Pfam" id="PF00390">
    <property type="entry name" value="malic"/>
    <property type="match status" value="1"/>
</dbReference>
<keyword evidence="4" id="KW-0560">Oxidoreductase</keyword>
<dbReference type="Proteomes" id="UP000230559">
    <property type="component" value="Unassembled WGS sequence"/>
</dbReference>
<evidence type="ECO:0000313" key="11">
    <source>
        <dbReference type="Proteomes" id="UP000230559"/>
    </source>
</evidence>
<evidence type="ECO:0000256" key="1">
    <source>
        <dbReference type="ARBA" id="ARBA00001936"/>
    </source>
</evidence>
<dbReference type="EMBL" id="PEDM01000006">
    <property type="protein sequence ID" value="PIC05417.1"/>
    <property type="molecule type" value="Genomic_DNA"/>
</dbReference>
<dbReference type="AlphaFoldDB" id="A0A2G5RRN9"/>
<dbReference type="SUPFAM" id="SSF53223">
    <property type="entry name" value="Aminoacid dehydrogenase-like, N-terminal domain"/>
    <property type="match status" value="1"/>
</dbReference>
<evidence type="ECO:0000256" key="7">
    <source>
        <dbReference type="PIRSR" id="PIRSR000106-3"/>
    </source>
</evidence>
<feature type="binding site" evidence="7">
    <location>
        <position position="133"/>
    </location>
    <ligand>
        <name>a divalent metal cation</name>
        <dbReference type="ChEBI" id="CHEBI:60240"/>
    </ligand>
</feature>
<reference evidence="10 11" key="1">
    <citation type="submission" date="2017-10" db="EMBL/GenBank/DDBJ databases">
        <title>Draft genome sequence of Anoxybacillus flavithermus KU2-6-11 from caldera Uzon (Russia:Kamchtka).</title>
        <authorList>
            <person name="Korzhuk A.V."/>
            <person name="Rozanov A.S."/>
            <person name="Bryanskaya A.V."/>
            <person name="Peltek S.E."/>
        </authorList>
    </citation>
    <scope>NUCLEOTIDE SEQUENCE [LARGE SCALE GENOMIC DNA]</scope>
    <source>
        <strain evidence="10 11">KU2-6_11</strain>
    </source>
</reference>
<dbReference type="PIRSF" id="PIRSF000106">
    <property type="entry name" value="ME"/>
    <property type="match status" value="1"/>
</dbReference>
<comment type="similarity">
    <text evidence="2">Belongs to the malic enzymes family.</text>
</comment>
<organism evidence="10 11">
    <name type="scientific">Anoxybacillus flavithermus</name>
    <dbReference type="NCBI Taxonomy" id="33934"/>
    <lineage>
        <taxon>Bacteria</taxon>
        <taxon>Bacillati</taxon>
        <taxon>Bacillota</taxon>
        <taxon>Bacilli</taxon>
        <taxon>Bacillales</taxon>
        <taxon>Anoxybacillaceae</taxon>
        <taxon>Anoxybacillus</taxon>
    </lineage>
</organism>
<feature type="binding site" evidence="7">
    <location>
        <position position="159"/>
    </location>
    <ligand>
        <name>a divalent metal cation</name>
        <dbReference type="ChEBI" id="CHEBI:60240"/>
    </ligand>
</feature>
<comment type="caution">
    <text evidence="10">The sequence shown here is derived from an EMBL/GenBank/DDBJ whole genome shotgun (WGS) entry which is preliminary data.</text>
</comment>
<name>A0A2G5RRN9_9BACL</name>
<dbReference type="GO" id="GO:0016616">
    <property type="term" value="F:oxidoreductase activity, acting on the CH-OH group of donors, NAD or NADP as acceptor"/>
    <property type="evidence" value="ECO:0007669"/>
    <property type="project" value="InterPro"/>
</dbReference>
<dbReference type="InterPro" id="IPR051674">
    <property type="entry name" value="Malate_Decarboxylase"/>
</dbReference>
<comment type="cofactor">
    <cofactor evidence="1">
        <name>Mn(2+)</name>
        <dbReference type="ChEBI" id="CHEBI:29035"/>
    </cofactor>
</comment>
<dbReference type="GO" id="GO:0051287">
    <property type="term" value="F:NAD binding"/>
    <property type="evidence" value="ECO:0007669"/>
    <property type="project" value="InterPro"/>
</dbReference>
<dbReference type="CDD" id="cd05311">
    <property type="entry name" value="NAD_bind_2_malic_enz"/>
    <property type="match status" value="1"/>
</dbReference>
<feature type="binding site" evidence="7">
    <location>
        <position position="134"/>
    </location>
    <ligand>
        <name>a divalent metal cation</name>
        <dbReference type="ChEBI" id="CHEBI:60240"/>
    </ligand>
</feature>
<feature type="domain" description="Malic enzyme NAD-binding" evidence="8">
    <location>
        <begin position="160"/>
        <end position="384"/>
    </location>
</feature>
<evidence type="ECO:0000256" key="3">
    <source>
        <dbReference type="ARBA" id="ARBA00022723"/>
    </source>
</evidence>
<feature type="binding site" evidence="6">
    <location>
        <position position="286"/>
    </location>
    <ligand>
        <name>(S)-malate</name>
        <dbReference type="ChEBI" id="CHEBI:15589"/>
    </ligand>
</feature>
<comment type="cofactor">
    <cofactor evidence="7">
        <name>Mg(2+)</name>
        <dbReference type="ChEBI" id="CHEBI:18420"/>
    </cofactor>
    <cofactor evidence="7">
        <name>Mn(2+)</name>
        <dbReference type="ChEBI" id="CHEBI:29035"/>
    </cofactor>
    <text evidence="7">Divalent metal cations. Prefers magnesium or manganese.</text>
</comment>
<dbReference type="SMART" id="SM00919">
    <property type="entry name" value="Malic_M"/>
    <property type="match status" value="1"/>
</dbReference>
<dbReference type="PANTHER" id="PTHR43237">
    <property type="entry name" value="NADP-DEPENDENT MALIC ENZYME"/>
    <property type="match status" value="1"/>
</dbReference>
<evidence type="ECO:0000259" key="9">
    <source>
        <dbReference type="SMART" id="SM01274"/>
    </source>
</evidence>
<dbReference type="GO" id="GO:0046872">
    <property type="term" value="F:metal ion binding"/>
    <property type="evidence" value="ECO:0007669"/>
    <property type="project" value="UniProtKB-KW"/>
</dbReference>
<dbReference type="FunFam" id="3.40.50.720:FF:000095">
    <property type="entry name" value="NADP-dependent malic enzyme"/>
    <property type="match status" value="1"/>
</dbReference>
<dbReference type="InterPro" id="IPR001891">
    <property type="entry name" value="Malic_OxRdtase"/>
</dbReference>
<dbReference type="InterPro" id="IPR037062">
    <property type="entry name" value="Malic_N_dom_sf"/>
</dbReference>
<dbReference type="SUPFAM" id="SSF51735">
    <property type="entry name" value="NAD(P)-binding Rossmann-fold domains"/>
    <property type="match status" value="1"/>
</dbReference>
<feature type="binding site" evidence="6">
    <location>
        <position position="316"/>
    </location>
    <ligand>
        <name>(S)-malate</name>
        <dbReference type="ChEBI" id="CHEBI:15589"/>
    </ligand>
</feature>